<dbReference type="EMBL" id="ODYU01006125">
    <property type="protein sequence ID" value="SOQ47701.1"/>
    <property type="molecule type" value="Genomic_DNA"/>
</dbReference>
<sequence>MGFARQSPRRVSRNAAHEYEPLAWLETSRVPRQNNTFTHLNEPPLAPVTLVIGSLLAHGPQPTATAGRTRDNAVRASPGRIASRRIGHACLLCCSLAAVQGMGWRDCCVFDLCSVMISVINVLTIVLQRLPFFLRGESHPMTSLALDEARGSVRLLLTKNHPVPTPAFRPVNPLDSGVVASATAGQEVSDSISGSGKVLLGFFLNPELCPVYGNRRTSYYMGFITQMVKSGCTLYSRHQHPKRNQIPLSILIKLTLRVLIHKRCAMLRCYGCVWLPPIIFIGTPSLALVETDSETLCFFIWKYACYECVLWMGSLLSIHCKIELRIFLAQLHNLVSVETPVNELADHLIVSNRRRLWTPETPELQERNHPMTSPALNEARESVNLLLTKNHPVPTSTLL</sequence>
<proteinExistence type="predicted"/>
<name>A0A2H1W3P0_SPOFR</name>
<dbReference type="AlphaFoldDB" id="A0A2H1W3P0"/>
<accession>A0A2H1W3P0</accession>
<gene>
    <name evidence="1" type="ORF">SFRICE_020995</name>
</gene>
<organism evidence="1">
    <name type="scientific">Spodoptera frugiperda</name>
    <name type="common">Fall armyworm</name>
    <dbReference type="NCBI Taxonomy" id="7108"/>
    <lineage>
        <taxon>Eukaryota</taxon>
        <taxon>Metazoa</taxon>
        <taxon>Ecdysozoa</taxon>
        <taxon>Arthropoda</taxon>
        <taxon>Hexapoda</taxon>
        <taxon>Insecta</taxon>
        <taxon>Pterygota</taxon>
        <taxon>Neoptera</taxon>
        <taxon>Endopterygota</taxon>
        <taxon>Lepidoptera</taxon>
        <taxon>Glossata</taxon>
        <taxon>Ditrysia</taxon>
        <taxon>Noctuoidea</taxon>
        <taxon>Noctuidae</taxon>
        <taxon>Amphipyrinae</taxon>
        <taxon>Spodoptera</taxon>
    </lineage>
</organism>
<protein>
    <submittedName>
        <fullName evidence="1">SFRICE_020995</fullName>
    </submittedName>
</protein>
<reference evidence="1" key="1">
    <citation type="submission" date="2016-07" db="EMBL/GenBank/DDBJ databases">
        <authorList>
            <person name="Bretaudeau A."/>
        </authorList>
    </citation>
    <scope>NUCLEOTIDE SEQUENCE</scope>
    <source>
        <strain evidence="1">Rice</strain>
        <tissue evidence="1">Whole body</tissue>
    </source>
</reference>
<evidence type="ECO:0000313" key="1">
    <source>
        <dbReference type="EMBL" id="SOQ47701.1"/>
    </source>
</evidence>